<dbReference type="InterPro" id="IPR001611">
    <property type="entry name" value="Leu-rich_rpt"/>
</dbReference>
<feature type="domain" description="F-box" evidence="1">
    <location>
        <begin position="16"/>
        <end position="63"/>
    </location>
</feature>
<evidence type="ECO:0000259" key="1">
    <source>
        <dbReference type="PROSITE" id="PS50181"/>
    </source>
</evidence>
<proteinExistence type="predicted"/>
<dbReference type="PROSITE" id="PS50181">
    <property type="entry name" value="FBOX"/>
    <property type="match status" value="2"/>
</dbReference>
<feature type="domain" description="F-box" evidence="1">
    <location>
        <begin position="305"/>
        <end position="352"/>
    </location>
</feature>
<gene>
    <name evidence="2" type="ORF">RchiOBHm_Chr5g0015311</name>
</gene>
<dbReference type="Gene3D" id="3.80.10.10">
    <property type="entry name" value="Ribonuclease Inhibitor"/>
    <property type="match status" value="1"/>
</dbReference>
<dbReference type="Proteomes" id="UP000238479">
    <property type="component" value="Chromosome 5"/>
</dbReference>
<dbReference type="EMBL" id="PDCK01000043">
    <property type="protein sequence ID" value="PRQ29573.1"/>
    <property type="molecule type" value="Genomic_DNA"/>
</dbReference>
<dbReference type="Pfam" id="PF12937">
    <property type="entry name" value="F-box-like"/>
    <property type="match status" value="2"/>
</dbReference>
<dbReference type="SUPFAM" id="SSF52047">
    <property type="entry name" value="RNI-like"/>
    <property type="match status" value="1"/>
</dbReference>
<dbReference type="InterPro" id="IPR006553">
    <property type="entry name" value="Leu-rich_rpt_Cys-con_subtyp"/>
</dbReference>
<protein>
    <submittedName>
        <fullName evidence="2">Putative F-box domain, leucine-rich repeat domain, L domain-containing protein</fullName>
    </submittedName>
</protein>
<name>A0A2P6Q5Y2_ROSCH</name>
<dbReference type="InterPro" id="IPR036047">
    <property type="entry name" value="F-box-like_dom_sf"/>
</dbReference>
<dbReference type="InterPro" id="IPR001810">
    <property type="entry name" value="F-box_dom"/>
</dbReference>
<evidence type="ECO:0000313" key="2">
    <source>
        <dbReference type="EMBL" id="PRQ29573.1"/>
    </source>
</evidence>
<dbReference type="AlphaFoldDB" id="A0A2P6Q5Y2"/>
<dbReference type="Gramene" id="PRQ29573">
    <property type="protein sequence ID" value="PRQ29573"/>
    <property type="gene ID" value="RchiOBHm_Chr5g0015311"/>
</dbReference>
<dbReference type="SUPFAM" id="SSF81383">
    <property type="entry name" value="F-box domain"/>
    <property type="match status" value="2"/>
</dbReference>
<dbReference type="SMART" id="SM00367">
    <property type="entry name" value="LRR_CC"/>
    <property type="match status" value="4"/>
</dbReference>
<dbReference type="PANTHER" id="PTHR38926">
    <property type="entry name" value="F-BOX DOMAIN CONTAINING PROTEIN, EXPRESSED"/>
    <property type="match status" value="1"/>
</dbReference>
<dbReference type="PANTHER" id="PTHR38926:SF2">
    <property type="entry name" value="F-BOX_LRR-REPEAT PROTEIN 21-RELATED"/>
    <property type="match status" value="1"/>
</dbReference>
<comment type="caution">
    <text evidence="2">The sequence shown here is derived from an EMBL/GenBank/DDBJ whole genome shotgun (WGS) entry which is preliminary data.</text>
</comment>
<dbReference type="Pfam" id="PF13516">
    <property type="entry name" value="LRR_6"/>
    <property type="match status" value="1"/>
</dbReference>
<dbReference type="InterPro" id="IPR032675">
    <property type="entry name" value="LRR_dom_sf"/>
</dbReference>
<organism evidence="2 3">
    <name type="scientific">Rosa chinensis</name>
    <name type="common">China rose</name>
    <dbReference type="NCBI Taxonomy" id="74649"/>
    <lineage>
        <taxon>Eukaryota</taxon>
        <taxon>Viridiplantae</taxon>
        <taxon>Streptophyta</taxon>
        <taxon>Embryophyta</taxon>
        <taxon>Tracheophyta</taxon>
        <taxon>Spermatophyta</taxon>
        <taxon>Magnoliopsida</taxon>
        <taxon>eudicotyledons</taxon>
        <taxon>Gunneridae</taxon>
        <taxon>Pentapetalae</taxon>
        <taxon>rosids</taxon>
        <taxon>fabids</taxon>
        <taxon>Rosales</taxon>
        <taxon>Rosaceae</taxon>
        <taxon>Rosoideae</taxon>
        <taxon>Rosoideae incertae sedis</taxon>
        <taxon>Rosa</taxon>
    </lineage>
</organism>
<dbReference type="SMART" id="SM00256">
    <property type="entry name" value="FBOX"/>
    <property type="match status" value="2"/>
</dbReference>
<reference evidence="2 3" key="1">
    <citation type="journal article" date="2018" name="Nat. Genet.">
        <title>The Rosa genome provides new insights in the design of modern roses.</title>
        <authorList>
            <person name="Bendahmane M."/>
        </authorList>
    </citation>
    <scope>NUCLEOTIDE SEQUENCE [LARGE SCALE GENOMIC DNA]</scope>
    <source>
        <strain evidence="3">cv. Old Blush</strain>
    </source>
</reference>
<keyword evidence="3" id="KW-1185">Reference proteome</keyword>
<dbReference type="CDD" id="cd22164">
    <property type="entry name" value="F-box_AtSKIP19-like"/>
    <property type="match status" value="2"/>
</dbReference>
<evidence type="ECO:0000313" key="3">
    <source>
        <dbReference type="Proteomes" id="UP000238479"/>
    </source>
</evidence>
<dbReference type="Gene3D" id="1.20.1280.50">
    <property type="match status" value="2"/>
</dbReference>
<accession>A0A2P6Q5Y2</accession>
<sequence length="462" mass="53841">MSVSSHGTTPGRKRISRHWTELPDNATASILSRLGAIEILESAQKVCMKWRKVCKDPLIWRKIDMRNDGDLEDINYHLEEMCRHAVNRSSGNLVDINIEHFGTDELLEYITDSSSGIRRLRLLCCDDISDAGLSKVALKLPLLEELDISLCDNISHEAVEVLGRSCPFLKSFKFNKEWCQFSQDGRWPYEFHFSDYYSRILDAYRKRNQVPFHWNVDYDAEALAIAGTMHGLRHLQLFGNKLTDDGLSSILDCCPDLVSLDLRHCFILNMEGDWRSTCAERIKKLWLPHDSTESKEFVARSEAYCFKWTELPDKVTASILSRLGGIDILTSAQKVCSKWFKIWKDPLMWCTIDMRNNFDFDDYKPFFFHELCEHAIERSCGNLVDINVENFGTNELLKYYIAERYFIITYLRSFVSTTHFNMISFFLTYSCCRYLKRSPLNGVFYEWIIINKVVSLRVKETV</sequence>